<evidence type="ECO:0000259" key="2">
    <source>
        <dbReference type="Pfam" id="PF01408"/>
    </source>
</evidence>
<protein>
    <submittedName>
        <fullName evidence="4">Oxidoreductase</fullName>
    </submittedName>
</protein>
<proteinExistence type="predicted"/>
<organism evidence="4 5">
    <name type="scientific">Psychromonas marina</name>
    <dbReference type="NCBI Taxonomy" id="88364"/>
    <lineage>
        <taxon>Bacteria</taxon>
        <taxon>Pseudomonadati</taxon>
        <taxon>Pseudomonadota</taxon>
        <taxon>Gammaproteobacteria</taxon>
        <taxon>Alteromonadales</taxon>
        <taxon>Psychromonadaceae</taxon>
        <taxon>Psychromonas</taxon>
    </lineage>
</organism>
<keyword evidence="5" id="KW-1185">Reference proteome</keyword>
<dbReference type="EMBL" id="BSPQ01000010">
    <property type="protein sequence ID" value="GLS91139.1"/>
    <property type="molecule type" value="Genomic_DNA"/>
</dbReference>
<feature type="domain" description="GFO/IDH/MocA-like oxidoreductase" evidence="3">
    <location>
        <begin position="138"/>
        <end position="247"/>
    </location>
</feature>
<evidence type="ECO:0000313" key="5">
    <source>
        <dbReference type="Proteomes" id="UP001157353"/>
    </source>
</evidence>
<gene>
    <name evidence="4" type="ORF">GCM10007916_22080</name>
</gene>
<dbReference type="Gene3D" id="3.40.50.720">
    <property type="entry name" value="NAD(P)-binding Rossmann-like Domain"/>
    <property type="match status" value="1"/>
</dbReference>
<evidence type="ECO:0000256" key="1">
    <source>
        <dbReference type="ARBA" id="ARBA00022729"/>
    </source>
</evidence>
<dbReference type="Gene3D" id="3.30.360.10">
    <property type="entry name" value="Dihydrodipicolinate Reductase, domain 2"/>
    <property type="match status" value="1"/>
</dbReference>
<dbReference type="PANTHER" id="PTHR43054:SF1">
    <property type="entry name" value="SCYLLO-INOSITOL 2-DEHYDROGENASE (NADP(+)) IOLU"/>
    <property type="match status" value="1"/>
</dbReference>
<dbReference type="InterPro" id="IPR036291">
    <property type="entry name" value="NAD(P)-bd_dom_sf"/>
</dbReference>
<sequence length="327" mass="36338">MINFAVIGTNWITEKFVNATRVEKQLSLRAVYSRTLQSAQLFGDKFSVTTCYDSLALLAQDVNVEAVYIASPNSLHFEQSMQMLKAGKHVICEKPLASNAQQVELLFQTAIENNVILFEAYMTAHLPNFKQIQDNLHKLGPLRKAHIHYCQYSSRYPAYLAGNNPNTFNPSFSNGSIMDIGYYCIAFSVALFGRPLSIQASAFLLDSGVDGCGTAILNYGTFSITIDHSKVSDSQLSNEIQGEQGSLHIEHVAQCEKVTLFQPQQDKNVDVSIKRNDNSMVYEAQFFAQQILDKKIDDVAMQRAKITSAVITEIRALTGVVFPADSI</sequence>
<dbReference type="SUPFAM" id="SSF55347">
    <property type="entry name" value="Glyceraldehyde-3-phosphate dehydrogenase-like, C-terminal domain"/>
    <property type="match status" value="1"/>
</dbReference>
<dbReference type="PANTHER" id="PTHR43054">
    <property type="match status" value="1"/>
</dbReference>
<evidence type="ECO:0000313" key="4">
    <source>
        <dbReference type="EMBL" id="GLS91139.1"/>
    </source>
</evidence>
<name>A0ABQ6E121_9GAMM</name>
<keyword evidence="1" id="KW-0732">Signal</keyword>
<dbReference type="Pfam" id="PF01408">
    <property type="entry name" value="GFO_IDH_MocA"/>
    <property type="match status" value="1"/>
</dbReference>
<dbReference type="SUPFAM" id="SSF51735">
    <property type="entry name" value="NAD(P)-binding Rossmann-fold domains"/>
    <property type="match status" value="1"/>
</dbReference>
<dbReference type="InterPro" id="IPR055170">
    <property type="entry name" value="GFO_IDH_MocA-like_dom"/>
</dbReference>
<dbReference type="InterPro" id="IPR000683">
    <property type="entry name" value="Gfo/Idh/MocA-like_OxRdtase_N"/>
</dbReference>
<dbReference type="Pfam" id="PF22725">
    <property type="entry name" value="GFO_IDH_MocA_C3"/>
    <property type="match status" value="1"/>
</dbReference>
<reference evidence="5" key="1">
    <citation type="journal article" date="2019" name="Int. J. Syst. Evol. Microbiol.">
        <title>The Global Catalogue of Microorganisms (GCM) 10K type strain sequencing project: providing services to taxonomists for standard genome sequencing and annotation.</title>
        <authorList>
            <consortium name="The Broad Institute Genomics Platform"/>
            <consortium name="The Broad Institute Genome Sequencing Center for Infectious Disease"/>
            <person name="Wu L."/>
            <person name="Ma J."/>
        </authorList>
    </citation>
    <scope>NUCLEOTIDE SEQUENCE [LARGE SCALE GENOMIC DNA]</scope>
    <source>
        <strain evidence="5">NBRC 103166</strain>
    </source>
</reference>
<dbReference type="Proteomes" id="UP001157353">
    <property type="component" value="Unassembled WGS sequence"/>
</dbReference>
<dbReference type="RefSeq" id="WP_284204264.1">
    <property type="nucleotide sequence ID" value="NZ_BSPQ01000010.1"/>
</dbReference>
<accession>A0ABQ6E121</accession>
<comment type="caution">
    <text evidence="4">The sequence shown here is derived from an EMBL/GenBank/DDBJ whole genome shotgun (WGS) entry which is preliminary data.</text>
</comment>
<feature type="domain" description="Gfo/Idh/MocA-like oxidoreductase N-terminal" evidence="2">
    <location>
        <begin position="2"/>
        <end position="120"/>
    </location>
</feature>
<evidence type="ECO:0000259" key="3">
    <source>
        <dbReference type="Pfam" id="PF22725"/>
    </source>
</evidence>